<dbReference type="SUPFAM" id="SSF53822">
    <property type="entry name" value="Periplasmic binding protein-like I"/>
    <property type="match status" value="1"/>
</dbReference>
<dbReference type="CDD" id="cd06267">
    <property type="entry name" value="PBP1_LacI_sugar_binding-like"/>
    <property type="match status" value="1"/>
</dbReference>
<dbReference type="GO" id="GO:0000976">
    <property type="term" value="F:transcription cis-regulatory region binding"/>
    <property type="evidence" value="ECO:0007669"/>
    <property type="project" value="TreeGrafter"/>
</dbReference>
<keyword evidence="7" id="KW-1185">Reference proteome</keyword>
<dbReference type="CDD" id="cd01392">
    <property type="entry name" value="HTH_LacI"/>
    <property type="match status" value="1"/>
</dbReference>
<evidence type="ECO:0000256" key="4">
    <source>
        <dbReference type="ARBA" id="ARBA00023163"/>
    </source>
</evidence>
<dbReference type="Proteomes" id="UP000030661">
    <property type="component" value="Unassembled WGS sequence"/>
</dbReference>
<dbReference type="Pfam" id="PF00356">
    <property type="entry name" value="LacI"/>
    <property type="match status" value="1"/>
</dbReference>
<name>A0A081BZC1_VECG1</name>
<feature type="domain" description="HTH lacI-type" evidence="5">
    <location>
        <begin position="8"/>
        <end position="62"/>
    </location>
</feature>
<proteinExistence type="predicted"/>
<dbReference type="SUPFAM" id="SSF47413">
    <property type="entry name" value="lambda repressor-like DNA-binding domains"/>
    <property type="match status" value="1"/>
</dbReference>
<protein>
    <submittedName>
        <fullName evidence="6">Transcriptional regulator, LacI family</fullName>
    </submittedName>
</protein>
<dbReference type="PANTHER" id="PTHR30146">
    <property type="entry name" value="LACI-RELATED TRANSCRIPTIONAL REPRESSOR"/>
    <property type="match status" value="1"/>
</dbReference>
<dbReference type="HOGENOM" id="CLU_037628_6_1_0"/>
<reference evidence="6" key="1">
    <citation type="journal article" date="2015" name="PeerJ">
        <title>First genomic representation of candidate bacterial phylum KSB3 points to enhanced environmental sensing as a trigger of wastewater bulking.</title>
        <authorList>
            <person name="Sekiguchi Y."/>
            <person name="Ohashi A."/>
            <person name="Parks D.H."/>
            <person name="Yamauchi T."/>
            <person name="Tyson G.W."/>
            <person name="Hugenholtz P."/>
        </authorList>
    </citation>
    <scope>NUCLEOTIDE SEQUENCE [LARGE SCALE GENOMIC DNA]</scope>
</reference>
<dbReference type="GO" id="GO:0003700">
    <property type="term" value="F:DNA-binding transcription factor activity"/>
    <property type="evidence" value="ECO:0007669"/>
    <property type="project" value="TreeGrafter"/>
</dbReference>
<evidence type="ECO:0000256" key="3">
    <source>
        <dbReference type="ARBA" id="ARBA00023125"/>
    </source>
</evidence>
<dbReference type="eggNOG" id="COG1609">
    <property type="taxonomic scope" value="Bacteria"/>
</dbReference>
<dbReference type="PANTHER" id="PTHR30146:SF148">
    <property type="entry name" value="HTH-TYPE TRANSCRIPTIONAL REPRESSOR PURR-RELATED"/>
    <property type="match status" value="1"/>
</dbReference>
<evidence type="ECO:0000256" key="1">
    <source>
        <dbReference type="ARBA" id="ARBA00022491"/>
    </source>
</evidence>
<dbReference type="AlphaFoldDB" id="A0A081BZC1"/>
<dbReference type="PRINTS" id="PR00036">
    <property type="entry name" value="HTHLACI"/>
</dbReference>
<sequence>MEKSKSKPTIEDVAKYCGVSVSTVSRVINKSSPVSHELNKKVEKAVDELGFQPRQRISRSRPEKIGLLVPNVLNPSFVEIINGAQEEAERQGLNLAIFHASEDPERQEHHLNLLKKWGLDGLMVMRTQISAETLVKFQIQNNIPIVVSRLIAIPQIACIMVDYATAIVQTTRYLLSLNHRRIACISGPPGWESSKVILKNVRETLREAGLILSDDLYRWCFPNIEESSQIVHNFLSLPENIRPTAIMAFNDLSAIGAIHAIHSRGLHVPRNISVVGFGDISMSAYTNPPLTTIAQPTYQIGQLAVKTLADLMNKRIAVSGGFTLLKCSLVVRETTGPCSENHRNGI</sequence>
<keyword evidence="4" id="KW-0804">Transcription</keyword>
<dbReference type="Gene3D" id="1.10.260.40">
    <property type="entry name" value="lambda repressor-like DNA-binding domains"/>
    <property type="match status" value="1"/>
</dbReference>
<dbReference type="InterPro" id="IPR046335">
    <property type="entry name" value="LacI/GalR-like_sensor"/>
</dbReference>
<evidence type="ECO:0000313" key="6">
    <source>
        <dbReference type="EMBL" id="GAK57676.1"/>
    </source>
</evidence>
<dbReference type="Pfam" id="PF13377">
    <property type="entry name" value="Peripla_BP_3"/>
    <property type="match status" value="1"/>
</dbReference>
<accession>A0A081BZC1</accession>
<dbReference type="STRING" id="1499967.U27_04643"/>
<dbReference type="InterPro" id="IPR028082">
    <property type="entry name" value="Peripla_BP_I"/>
</dbReference>
<dbReference type="InterPro" id="IPR000843">
    <property type="entry name" value="HTH_LacI"/>
</dbReference>
<evidence type="ECO:0000313" key="7">
    <source>
        <dbReference type="Proteomes" id="UP000030661"/>
    </source>
</evidence>
<evidence type="ECO:0000256" key="2">
    <source>
        <dbReference type="ARBA" id="ARBA00023015"/>
    </source>
</evidence>
<dbReference type="EMBL" id="DF820466">
    <property type="protein sequence ID" value="GAK57676.1"/>
    <property type="molecule type" value="Genomic_DNA"/>
</dbReference>
<keyword evidence="3" id="KW-0238">DNA-binding</keyword>
<gene>
    <name evidence="6" type="ORF">U27_04643</name>
</gene>
<keyword evidence="2" id="KW-0805">Transcription regulation</keyword>
<dbReference type="SMART" id="SM00354">
    <property type="entry name" value="HTH_LACI"/>
    <property type="match status" value="1"/>
</dbReference>
<keyword evidence="1" id="KW-0678">Repressor</keyword>
<dbReference type="Gene3D" id="3.40.50.2300">
    <property type="match status" value="2"/>
</dbReference>
<evidence type="ECO:0000259" key="5">
    <source>
        <dbReference type="PROSITE" id="PS50932"/>
    </source>
</evidence>
<dbReference type="PROSITE" id="PS50932">
    <property type="entry name" value="HTH_LACI_2"/>
    <property type="match status" value="1"/>
</dbReference>
<dbReference type="InterPro" id="IPR010982">
    <property type="entry name" value="Lambda_DNA-bd_dom_sf"/>
</dbReference>
<organism evidence="6">
    <name type="scientific">Vecturithrix granuli</name>
    <dbReference type="NCBI Taxonomy" id="1499967"/>
    <lineage>
        <taxon>Bacteria</taxon>
        <taxon>Candidatus Moduliflexota</taxon>
        <taxon>Candidatus Vecturitrichia</taxon>
        <taxon>Candidatus Vecturitrichales</taxon>
        <taxon>Candidatus Vecturitrichaceae</taxon>
        <taxon>Candidatus Vecturithrix</taxon>
    </lineage>
</organism>